<sequence>MPDCLAANDAGREAADMQQSKTVEATEVFSGKGDGVFGDKVRDRTESGMWRMKRIVHRRFGLISVGVSVGVGSIWVCLTISVSVSFGGWFQSDVKRFGLVRLVISARSRFKVKRVFKACVQEGVVSVWD</sequence>
<dbReference type="AlphaFoldDB" id="A0A7S1V8K9"/>
<gene>
    <name evidence="2" type="ORF">GOCE00092_LOCUS17162</name>
</gene>
<feature type="transmembrane region" description="Helical" evidence="1">
    <location>
        <begin position="60"/>
        <end position="90"/>
    </location>
</feature>
<evidence type="ECO:0000256" key="1">
    <source>
        <dbReference type="SAM" id="Phobius"/>
    </source>
</evidence>
<keyword evidence="1" id="KW-0812">Transmembrane</keyword>
<dbReference type="EMBL" id="HBGK01032927">
    <property type="protein sequence ID" value="CAD9291565.1"/>
    <property type="molecule type" value="Transcribed_RNA"/>
</dbReference>
<keyword evidence="1" id="KW-1133">Transmembrane helix</keyword>
<evidence type="ECO:0008006" key="3">
    <source>
        <dbReference type="Google" id="ProtNLM"/>
    </source>
</evidence>
<name>A0A7S1V8K9_9STRA</name>
<evidence type="ECO:0000313" key="2">
    <source>
        <dbReference type="EMBL" id="CAD9291565.1"/>
    </source>
</evidence>
<organism evidence="2">
    <name type="scientific">Grammatophora oceanica</name>
    <dbReference type="NCBI Taxonomy" id="210454"/>
    <lineage>
        <taxon>Eukaryota</taxon>
        <taxon>Sar</taxon>
        <taxon>Stramenopiles</taxon>
        <taxon>Ochrophyta</taxon>
        <taxon>Bacillariophyta</taxon>
        <taxon>Fragilariophyceae</taxon>
        <taxon>Fragilariophycidae</taxon>
        <taxon>Rhabdonematales</taxon>
        <taxon>Grammatophoraceae</taxon>
        <taxon>Grammatophora</taxon>
    </lineage>
</organism>
<reference evidence="2" key="1">
    <citation type="submission" date="2021-01" db="EMBL/GenBank/DDBJ databases">
        <authorList>
            <person name="Corre E."/>
            <person name="Pelletier E."/>
            <person name="Niang G."/>
            <person name="Scheremetjew M."/>
            <person name="Finn R."/>
            <person name="Kale V."/>
            <person name="Holt S."/>
            <person name="Cochrane G."/>
            <person name="Meng A."/>
            <person name="Brown T."/>
            <person name="Cohen L."/>
        </authorList>
    </citation>
    <scope>NUCLEOTIDE SEQUENCE</scope>
    <source>
        <strain evidence="2">CCMP 410</strain>
    </source>
</reference>
<protein>
    <recommendedName>
        <fullName evidence="3">Transmembrane protein</fullName>
    </recommendedName>
</protein>
<accession>A0A7S1V8K9</accession>
<proteinExistence type="predicted"/>
<keyword evidence="1" id="KW-0472">Membrane</keyword>